<protein>
    <submittedName>
        <fullName evidence="6">ABC transporter substrate-binding protein</fullName>
    </submittedName>
</protein>
<accession>A0A120LI96</accession>
<dbReference type="PANTHER" id="PTHR33376:SF4">
    <property type="entry name" value="SIALIC ACID-BINDING PERIPLASMIC PROTEIN SIAP"/>
    <property type="match status" value="1"/>
</dbReference>
<dbReference type="InterPro" id="IPR004682">
    <property type="entry name" value="TRAP_DctP"/>
</dbReference>
<evidence type="ECO:0000313" key="7">
    <source>
        <dbReference type="Proteomes" id="UP000060602"/>
    </source>
</evidence>
<evidence type="ECO:0000256" key="3">
    <source>
        <dbReference type="ARBA" id="ARBA00022448"/>
    </source>
</evidence>
<sequence>MKLLTRRSALRRLCALPAAAALGGGFPLIARAADYSLKYGNNLPVSHPLNIRAQEAADRILKESNGRVDIKIFPNNQLGGDTDMLAQVRSGGIDFFTPSALVIATLVPVAAINAVGFAFKDYGQVWGAMDGALGAHVRAAIAQRRLYAFEKMWDNGFRQTTSSKAPVTKASDMDGLKIRVPVSPLPISMFKGLGAAPASLQFSEVYSSLQTKVVDAQENPLPIIQVAKLYEVQKYCSLTNHIWDGYWFIANGRMWEGLPQDLKTVVARGINEAGLAQREDIKKLNASVQADLEGKGLTFNQPAADSFRDQLRKAGFYGEWQQRFGQEAWGLLEQAVGKLA</sequence>
<organism evidence="6 7">
    <name type="scientific">Alcaligenes xylosoxydans xylosoxydans</name>
    <name type="common">Achromobacter xylosoxidans</name>
    <dbReference type="NCBI Taxonomy" id="85698"/>
    <lineage>
        <taxon>Bacteria</taxon>
        <taxon>Pseudomonadati</taxon>
        <taxon>Pseudomonadota</taxon>
        <taxon>Betaproteobacteria</taxon>
        <taxon>Burkholderiales</taxon>
        <taxon>Alcaligenaceae</taxon>
        <taxon>Achromobacter</taxon>
    </lineage>
</organism>
<name>A0A120LI96_ALCXX</name>
<dbReference type="Gene3D" id="3.40.190.170">
    <property type="entry name" value="Bacterial extracellular solute-binding protein, family 7"/>
    <property type="match status" value="1"/>
</dbReference>
<dbReference type="RefSeq" id="WP_061073998.1">
    <property type="nucleotide sequence ID" value="NZ_CP014060.2"/>
</dbReference>
<evidence type="ECO:0000256" key="5">
    <source>
        <dbReference type="SAM" id="SignalP"/>
    </source>
</evidence>
<dbReference type="Proteomes" id="UP000060602">
    <property type="component" value="Chromosome"/>
</dbReference>
<dbReference type="GO" id="GO:0055085">
    <property type="term" value="P:transmembrane transport"/>
    <property type="evidence" value="ECO:0007669"/>
    <property type="project" value="InterPro"/>
</dbReference>
<dbReference type="GO" id="GO:0030288">
    <property type="term" value="C:outer membrane-bounded periplasmic space"/>
    <property type="evidence" value="ECO:0007669"/>
    <property type="project" value="InterPro"/>
</dbReference>
<evidence type="ECO:0000256" key="1">
    <source>
        <dbReference type="ARBA" id="ARBA00004196"/>
    </source>
</evidence>
<dbReference type="AlphaFoldDB" id="A0A120LI96"/>
<dbReference type="PIRSF" id="PIRSF006470">
    <property type="entry name" value="DctB"/>
    <property type="match status" value="1"/>
</dbReference>
<dbReference type="InterPro" id="IPR018389">
    <property type="entry name" value="DctP_fam"/>
</dbReference>
<dbReference type="PROSITE" id="PS51318">
    <property type="entry name" value="TAT"/>
    <property type="match status" value="1"/>
</dbReference>
<dbReference type="NCBIfam" id="NF037995">
    <property type="entry name" value="TRAP_S1"/>
    <property type="match status" value="1"/>
</dbReference>
<feature type="signal peptide" evidence="5">
    <location>
        <begin position="1"/>
        <end position="32"/>
    </location>
</feature>
<dbReference type="NCBIfam" id="TIGR00787">
    <property type="entry name" value="dctP"/>
    <property type="match status" value="1"/>
</dbReference>
<evidence type="ECO:0000256" key="4">
    <source>
        <dbReference type="ARBA" id="ARBA00022729"/>
    </source>
</evidence>
<dbReference type="Pfam" id="PF03480">
    <property type="entry name" value="DctP"/>
    <property type="match status" value="1"/>
</dbReference>
<proteinExistence type="inferred from homology"/>
<evidence type="ECO:0000313" key="6">
    <source>
        <dbReference type="EMBL" id="AMG39681.1"/>
    </source>
</evidence>
<keyword evidence="3" id="KW-0813">Transport</keyword>
<keyword evidence="4 5" id="KW-0732">Signal</keyword>
<feature type="chain" id="PRO_5007167501" evidence="5">
    <location>
        <begin position="33"/>
        <end position="340"/>
    </location>
</feature>
<dbReference type="CDD" id="cd13603">
    <property type="entry name" value="PBP2_TRAP_Siap_TeaA_like"/>
    <property type="match status" value="1"/>
</dbReference>
<dbReference type="InterPro" id="IPR006311">
    <property type="entry name" value="TAT_signal"/>
</dbReference>
<dbReference type="PANTHER" id="PTHR33376">
    <property type="match status" value="1"/>
</dbReference>
<dbReference type="EMBL" id="CP014060">
    <property type="protein sequence ID" value="AMG39681.1"/>
    <property type="molecule type" value="Genomic_DNA"/>
</dbReference>
<gene>
    <name evidence="6" type="ORF">AL504_28995</name>
</gene>
<comment type="subcellular location">
    <subcellularLocation>
        <location evidence="1">Cell envelope</location>
    </subcellularLocation>
</comment>
<evidence type="ECO:0000256" key="2">
    <source>
        <dbReference type="ARBA" id="ARBA00009023"/>
    </source>
</evidence>
<dbReference type="InterPro" id="IPR038404">
    <property type="entry name" value="TRAP_DctP_sf"/>
</dbReference>
<comment type="similarity">
    <text evidence="2">Belongs to the bacterial solute-binding protein 7 family.</text>
</comment>
<reference evidence="7" key="1">
    <citation type="submission" date="2015-12" db="EMBL/GenBank/DDBJ databases">
        <title>FDA dAtabase for Regulatory Grade micrObial Sequences (FDA-ARGOS): Supporting development and validation of Infectious Disease Dx tests.</title>
        <authorList>
            <person name="Case J."/>
            <person name="Tallon L."/>
            <person name="Sadzewicz L."/>
            <person name="Sengamalay N."/>
            <person name="Ott S."/>
            <person name="Godinez A."/>
            <person name="Nagaraj S."/>
            <person name="Nadendla S."/>
            <person name="Sichtig H."/>
        </authorList>
    </citation>
    <scope>NUCLEOTIDE SEQUENCE [LARGE SCALE GENOMIC DNA]</scope>
    <source>
        <strain evidence="7">FDAARGOS_147</strain>
    </source>
</reference>